<dbReference type="InParanoid" id="A0A3R7G877"/>
<evidence type="ECO:0000313" key="1">
    <source>
        <dbReference type="EMBL" id="KAG5449976.1"/>
    </source>
</evidence>
<reference evidence="1 2" key="2">
    <citation type="journal article" date="2021" name="Genomics">
        <title>High-quality reference genome for Clonorchis sinensis.</title>
        <authorList>
            <person name="Young N.D."/>
            <person name="Stroehlein A.J."/>
            <person name="Kinkar L."/>
            <person name="Wang T."/>
            <person name="Sohn W.M."/>
            <person name="Chang B.C.H."/>
            <person name="Kaur P."/>
            <person name="Weisz D."/>
            <person name="Dudchenko O."/>
            <person name="Aiden E.L."/>
            <person name="Korhonen P.K."/>
            <person name="Gasser R.B."/>
        </authorList>
    </citation>
    <scope>NUCLEOTIDE SEQUENCE [LARGE SCALE GENOMIC DNA]</scope>
    <source>
        <strain evidence="1">Cs-k2</strain>
    </source>
</reference>
<proteinExistence type="predicted"/>
<sequence length="103" mass="11318">MCCTKAVPCFSSYDIRDIALPLLPPVDKMTVPTKPNVCIECGGTGSGSAPLRRDVLFLISRLFSREVQPGFLKFHPNRLIGLATVSSVNVLVLDSYDMQFQTI</sequence>
<name>A0A3R7G877_CLOSI</name>
<protein>
    <submittedName>
        <fullName evidence="1">Uncharacterized protein</fullName>
    </submittedName>
</protein>
<reference evidence="1 2" key="1">
    <citation type="journal article" date="2018" name="Biotechnol. Adv.">
        <title>Improved genomic resources and new bioinformatic workflow for the carcinogenic parasite Clonorchis sinensis: Biotechnological implications.</title>
        <authorList>
            <person name="Wang D."/>
            <person name="Korhonen P.K."/>
            <person name="Gasser R.B."/>
            <person name="Young N.D."/>
        </authorList>
    </citation>
    <scope>NUCLEOTIDE SEQUENCE [LARGE SCALE GENOMIC DNA]</scope>
    <source>
        <strain evidence="1">Cs-k2</strain>
    </source>
</reference>
<comment type="caution">
    <text evidence="1">The sequence shown here is derived from an EMBL/GenBank/DDBJ whole genome shotgun (WGS) entry which is preliminary data.</text>
</comment>
<evidence type="ECO:0000313" key="2">
    <source>
        <dbReference type="Proteomes" id="UP000286415"/>
    </source>
</evidence>
<accession>A0A3R7G877</accession>
<gene>
    <name evidence="1" type="ORF">CSKR_109890</name>
</gene>
<organism evidence="1 2">
    <name type="scientific">Clonorchis sinensis</name>
    <name type="common">Chinese liver fluke</name>
    <dbReference type="NCBI Taxonomy" id="79923"/>
    <lineage>
        <taxon>Eukaryota</taxon>
        <taxon>Metazoa</taxon>
        <taxon>Spiralia</taxon>
        <taxon>Lophotrochozoa</taxon>
        <taxon>Platyhelminthes</taxon>
        <taxon>Trematoda</taxon>
        <taxon>Digenea</taxon>
        <taxon>Opisthorchiida</taxon>
        <taxon>Opisthorchiata</taxon>
        <taxon>Opisthorchiidae</taxon>
        <taxon>Clonorchis</taxon>
    </lineage>
</organism>
<keyword evidence="2" id="KW-1185">Reference proteome</keyword>
<dbReference type="AlphaFoldDB" id="A0A3R7G877"/>
<dbReference type="EMBL" id="NIRI02000042">
    <property type="protein sequence ID" value="KAG5449976.1"/>
    <property type="molecule type" value="Genomic_DNA"/>
</dbReference>
<dbReference type="Proteomes" id="UP000286415">
    <property type="component" value="Unassembled WGS sequence"/>
</dbReference>